<accession>A0ABT2JPC5</accession>
<dbReference type="Proteomes" id="UP001156389">
    <property type="component" value="Unassembled WGS sequence"/>
</dbReference>
<evidence type="ECO:0000313" key="1">
    <source>
        <dbReference type="EMBL" id="MCT2589369.1"/>
    </source>
</evidence>
<name>A0ABT2JPC5_9ACTN</name>
<comment type="caution">
    <text evidence="1">The sequence shown here is derived from an EMBL/GenBank/DDBJ whole genome shotgun (WGS) entry which is preliminary data.</text>
</comment>
<sequence length="53" mass="5200">MSDEKSSTVFDFGNASVTFGGSVVVGDQVGVTGGVVYGDVVVGGPAAESSEDE</sequence>
<dbReference type="EMBL" id="JAJAGO010000002">
    <property type="protein sequence ID" value="MCT2589369.1"/>
    <property type="molecule type" value="Genomic_DNA"/>
</dbReference>
<proteinExistence type="predicted"/>
<gene>
    <name evidence="1" type="ORF">LHJ74_05370</name>
</gene>
<dbReference type="RefSeq" id="WP_260216344.1">
    <property type="nucleotide sequence ID" value="NZ_JAJAGO010000002.1"/>
</dbReference>
<organism evidence="1 2">
    <name type="scientific">Streptomyces gossypii</name>
    <dbReference type="NCBI Taxonomy" id="2883101"/>
    <lineage>
        <taxon>Bacteria</taxon>
        <taxon>Bacillati</taxon>
        <taxon>Actinomycetota</taxon>
        <taxon>Actinomycetes</taxon>
        <taxon>Kitasatosporales</taxon>
        <taxon>Streptomycetaceae</taxon>
        <taxon>Streptomyces</taxon>
    </lineage>
</organism>
<keyword evidence="2" id="KW-1185">Reference proteome</keyword>
<reference evidence="1 2" key="1">
    <citation type="submission" date="2021-10" db="EMBL/GenBank/DDBJ databases">
        <title>Streptomyces gossypii sp. nov., isolated from soil collected from cotton field.</title>
        <authorList>
            <person name="Ge X."/>
            <person name="Chen X."/>
            <person name="Liu W."/>
        </authorList>
    </citation>
    <scope>NUCLEOTIDE SEQUENCE [LARGE SCALE GENOMIC DNA]</scope>
    <source>
        <strain evidence="1 2">N2-109</strain>
    </source>
</reference>
<protein>
    <submittedName>
        <fullName evidence="1">Uncharacterized protein</fullName>
    </submittedName>
</protein>
<evidence type="ECO:0000313" key="2">
    <source>
        <dbReference type="Proteomes" id="UP001156389"/>
    </source>
</evidence>